<dbReference type="OMA" id="NETESHK"/>
<keyword evidence="2" id="KW-1185">Reference proteome</keyword>
<dbReference type="EMBL" id="UYYF01000103">
    <property type="protein sequence ID" value="VDM96212.1"/>
    <property type="molecule type" value="Genomic_DNA"/>
</dbReference>
<name>A0A158RAV7_THECL</name>
<dbReference type="STRING" id="103827.A0A158RAV7"/>
<reference evidence="3" key="1">
    <citation type="submission" date="2016-04" db="UniProtKB">
        <authorList>
            <consortium name="WormBaseParasite"/>
        </authorList>
    </citation>
    <scope>IDENTIFICATION</scope>
</reference>
<dbReference type="PANTHER" id="PTHR14918:SF3">
    <property type="entry name" value="KICSTOR COMPLEX PROTEIN SZT2"/>
    <property type="match status" value="1"/>
</dbReference>
<evidence type="ECO:0000313" key="1">
    <source>
        <dbReference type="EMBL" id="VDM96212.1"/>
    </source>
</evidence>
<accession>A0A158RAV7</accession>
<dbReference type="Proteomes" id="UP000276776">
    <property type="component" value="Unassembled WGS sequence"/>
</dbReference>
<gene>
    <name evidence="1" type="ORF">TCLT_LOCUS1007</name>
</gene>
<dbReference type="PANTHER" id="PTHR14918">
    <property type="entry name" value="KICSTOR COMPLEX PROTEIN SZT2"/>
    <property type="match status" value="1"/>
</dbReference>
<dbReference type="InterPro" id="IPR033228">
    <property type="entry name" value="SZT2"/>
</dbReference>
<dbReference type="WBParaSite" id="TCLT_0000100601-mRNA-1">
    <property type="protein sequence ID" value="TCLT_0000100601-mRNA-1"/>
    <property type="gene ID" value="TCLT_0000100601"/>
</dbReference>
<dbReference type="GO" id="GO:0005777">
    <property type="term" value="C:peroxisome"/>
    <property type="evidence" value="ECO:0007669"/>
    <property type="project" value="InterPro"/>
</dbReference>
<reference evidence="1 2" key="2">
    <citation type="submission" date="2018-11" db="EMBL/GenBank/DDBJ databases">
        <authorList>
            <consortium name="Pathogen Informatics"/>
        </authorList>
    </citation>
    <scope>NUCLEOTIDE SEQUENCE [LARGE SCALE GENOMIC DNA]</scope>
</reference>
<proteinExistence type="predicted"/>
<organism evidence="3">
    <name type="scientific">Thelazia callipaeda</name>
    <name type="common">Oriental eyeworm</name>
    <name type="synonym">Parasitic nematode</name>
    <dbReference type="NCBI Taxonomy" id="103827"/>
    <lineage>
        <taxon>Eukaryota</taxon>
        <taxon>Metazoa</taxon>
        <taxon>Ecdysozoa</taxon>
        <taxon>Nematoda</taxon>
        <taxon>Chromadorea</taxon>
        <taxon>Rhabditida</taxon>
        <taxon>Spirurina</taxon>
        <taxon>Spiruromorpha</taxon>
        <taxon>Thelazioidea</taxon>
        <taxon>Thelaziidae</taxon>
        <taxon>Thelazia</taxon>
    </lineage>
</organism>
<evidence type="ECO:0000313" key="3">
    <source>
        <dbReference type="WBParaSite" id="TCLT_0000100601-mRNA-1"/>
    </source>
</evidence>
<evidence type="ECO:0000313" key="2">
    <source>
        <dbReference type="Proteomes" id="UP000276776"/>
    </source>
</evidence>
<protein>
    <submittedName>
        <fullName evidence="3">Protein SZT2</fullName>
    </submittedName>
</protein>
<sequence length="2496" mass="287472">MRYIFLLLLQIRAIDEDIICSLSTLDQLMSLCTHHYSCSHFTLADCRDGVEFGKFERLSANLEVMQDCFYIRSLLKNATERELLLLPTLSYQSEDSPSNIRLCILLESLHRELAKVTHVTIEVRNPNFWLEIISGIHESVLRRPNAKDKRVLRTTDDESFCPTRIYVSRLSPWRAVITALLVNPQHVIMATSDVIATIPILVFHCDEPMIAHHLAHKEPRRCETYISDHRTKSPTSTLAHLNRQVRRTGNSTSNFFSKGIIEDVSYEMERNELELHWLSTARIGATDGRVHTSFDLHSYCEAIEDQLFSRALVASVYRSLLEGVHIPYEDLVEVLEDRCEQAFIEIEDINECLHFLCSHVANIRRQTGDSGTDISDENKSSDYFKDDVTFRLREGEEKTCEGEQEDFRFAFSELLSLNFSAPSTSFPTFLRYDFIVLCCEKDHLAISNLTIDLPGTKDFTSNAPCLNLQFCCIDDGEEKAEKDSVESNKSSVSFESVTVSGSSAGETFHLDDNTAVPLFLNLSCTVRFSNTEIFTFPIDHLPFCVMELLKQCSNIANKNLAAMDLIGISFDIYVLSWPVRQVPLEQSDFYAASPETFDCSPRAFHKSTIYFDFDSPNVTETSDVICQLPQLEKEAVRRLQYGISRLLRMETVLVLSRFEDVTLDTLQKVISFTTNEQRERSDPDRIKVKVLQIVMVMEQIKAIRRLKERLKSFHLLYCKLQVHPESNNLFYCCAVTEVDMYRNTLMNQGRATAKITLKSQRSSSSFTDRVEEQVKTTLKRRVSSMQALHTNLSGKKMRRRNSSAPVFKANARYCCDSADISEIAERLDNSDHELRDFWIIVSVEIQRLQVYFCDRYAHHHEKVFDFLLETIQNECRIINQELLLEKMHSTNECDNLLIESEASSHKFSPSDGHDSISDIKLTRSVVHKDITLRTGKDVTSVYSDENNEDDASYVPPKVYYSPGHFACPIVAHHWFYIHPRLRSEMRGPGYCLGTVLPSITFEIMGCDVLRQGIEQFAVRNRRNLYVYCEDTKRKIFYMQLFDSEESFRERCSNYDAKIIDEISEKFQNNVLLTIHGIHQPGTVMQSIVDTMQKRLELRILEDLTMILQKNLHSRLTAADVEFIQRDPAKPFAVHYCTLPNFTHDYLGSLYYYIYQQMLTFTAEARFRDCGGGINKNSSVSTERTHFYSQFSSQSTCSNYVPRFFLINKPPTKGSSNMGIACVEIRIVDSSGACVGLLKNAQISSSTHSQLYPGGGKLRLSSRERFHELTRCVATSLPLPDSLLSENTGTSISCSKIIFHAGAVSNLVQYAIWQVGDVGLSTLKPLFRRALQQALCDLVTEFGLLSVPLLHTPTHFFPSSQIGVSLDPGEPRKRSSSDASYSNFITKSLLKLESHLQLPLSNRQLQQRSLGKLKVKDGLSSGNTKASYTSVNSQFLAIAAQWFDHVVSEIFNAIRDKLSEILSQETIVLSHIESRCKNQLSRQSSLDENVLTFAVRFFKTYFVLHSLFSQKFVLRNRGVSITELDNDFGRIFVAENEEPSLIMLACNPQYSEMILKYGADSASGDIPAAFGKIFQDPKVTINNLLIRVKVFLLFILYSLSKNIFAACSMRFLPQTVPFVPRQHLLYLLSRGETVTLYLYNYSSETAEDVHKVVANILLWQNARSRLLREIGLHKMGITHLSGRITPNSEELVWLNSELLSEYEIPQYGSAYFDQRLVLSGSQCIQVEPFMHLYRHTPFAFLPFNLNKINLFEDQCSQMVILEKEVSFFLMKWMLRDCKLFCRIHEELLNDADKINKSDLLRIISRSRMVHFIHSPLLLFPKWRKLVALSRRGTENAVSFRQAVAGDVFTNRDRDSKMSYMEKRSSLSRIRSTRSKTYNTLMFSSERKSRKLGRSSEEGEPYCSKIQCMLIESYVDYLKTNGLRLLNVTNSDSATRQIGGRYSLHSYMQFLIFLSFYFQSTASSPNFWMYKACDGGILFVYISIVEPHISVQYFVWSVAQLNRLNIKRDKKFDYRNQRDLEILKDNIISLSHVHSFTYDFHLRMVATYLVGGQQVLFSHGYNTNEFLMDFLQYYNCRPPYARNCIYEEKMVFPDLPVTNQKIWEFMLSDKRRWRVVRLKTQGISTAGQFMIVFEEDRDCFGLSYKEIGAIIHENQLVASDTLKLKFYIMLVSHERTSPFIENLEFQTSCLDKKFSGEFKALKGSHEYCANDDDELNLESRNTEQNAWDTSIVHAEGRHCSGENIKSDEEIILPSKRSNDMELEEKKFVADGDVRQLFIQKIAPLRHRKIRLGGDVVLDRPAIVPREQAFYIYFMSARQKKLQDELEDCVVNYKQKLQLIIDDAAWHCLRNELWNEMIEKPTIRREILEMTEQWKLLARHNHDIAVVLRSALSTNLTIRDVDTLLEYVRSESLNMHEPLLNSLVDTLNNGLFFKLIIQHFGSQMCRLFCSSQREERQINEFDSLLMEADSMVRQQFDEIVSCAACFVWMNLVHINALPS</sequence>
<dbReference type="OrthoDB" id="43547at2759"/>